<evidence type="ECO:0000256" key="1">
    <source>
        <dbReference type="ARBA" id="ARBA00004651"/>
    </source>
</evidence>
<comment type="caution">
    <text evidence="8">The sequence shown here is derived from an EMBL/GenBank/DDBJ whole genome shotgun (WGS) entry which is preliminary data.</text>
</comment>
<evidence type="ECO:0000313" key="9">
    <source>
        <dbReference type="Proteomes" id="UP000707245"/>
    </source>
</evidence>
<feature type="transmembrane region" description="Helical" evidence="6">
    <location>
        <begin position="12"/>
        <end position="34"/>
    </location>
</feature>
<organism evidence="8 9">
    <name type="scientific">Pseudoalteromonas prydzensis</name>
    <dbReference type="NCBI Taxonomy" id="182141"/>
    <lineage>
        <taxon>Bacteria</taxon>
        <taxon>Pseudomonadati</taxon>
        <taxon>Pseudomonadota</taxon>
        <taxon>Gammaproteobacteria</taxon>
        <taxon>Alteromonadales</taxon>
        <taxon>Pseudoalteromonadaceae</taxon>
        <taxon>Pseudoalteromonas</taxon>
    </lineage>
</organism>
<evidence type="ECO:0000256" key="3">
    <source>
        <dbReference type="ARBA" id="ARBA00022692"/>
    </source>
</evidence>
<reference evidence="8 9" key="1">
    <citation type="submission" date="2020-07" db="EMBL/GenBank/DDBJ databases">
        <title>Halophilic bacteria isolated from french cheeses.</title>
        <authorList>
            <person name="Kothe C.I."/>
            <person name="Farah-Kraiem B."/>
            <person name="Renault P."/>
            <person name="Dridi B."/>
        </authorList>
    </citation>
    <scope>NUCLEOTIDE SEQUENCE [LARGE SCALE GENOMIC DNA]</scope>
    <source>
        <strain evidence="8 9">FME14</strain>
    </source>
</reference>
<feature type="transmembrane region" description="Helical" evidence="6">
    <location>
        <begin position="73"/>
        <end position="93"/>
    </location>
</feature>
<evidence type="ECO:0000256" key="4">
    <source>
        <dbReference type="ARBA" id="ARBA00022989"/>
    </source>
</evidence>
<proteinExistence type="predicted"/>
<dbReference type="EMBL" id="RRZA01000047">
    <property type="protein sequence ID" value="MBE0458634.1"/>
    <property type="molecule type" value="Genomic_DNA"/>
</dbReference>
<dbReference type="PANTHER" id="PTHR23513">
    <property type="entry name" value="INTEGRAL MEMBRANE EFFLUX PROTEIN-RELATED"/>
    <property type="match status" value="1"/>
</dbReference>
<feature type="transmembrane region" description="Helical" evidence="6">
    <location>
        <begin position="219"/>
        <end position="240"/>
    </location>
</feature>
<feature type="transmembrane region" description="Helical" evidence="6">
    <location>
        <begin position="40"/>
        <end position="61"/>
    </location>
</feature>
<protein>
    <submittedName>
        <fullName evidence="8">MFS transporter</fullName>
    </submittedName>
</protein>
<dbReference type="SUPFAM" id="SSF103473">
    <property type="entry name" value="MFS general substrate transporter"/>
    <property type="match status" value="1"/>
</dbReference>
<evidence type="ECO:0000256" key="6">
    <source>
        <dbReference type="SAM" id="Phobius"/>
    </source>
</evidence>
<keyword evidence="5 6" id="KW-0472">Membrane</keyword>
<dbReference type="PROSITE" id="PS50850">
    <property type="entry name" value="MFS"/>
    <property type="match status" value="1"/>
</dbReference>
<keyword evidence="4 6" id="KW-1133">Transmembrane helix</keyword>
<feature type="transmembrane region" description="Helical" evidence="6">
    <location>
        <begin position="167"/>
        <end position="185"/>
    </location>
</feature>
<dbReference type="Pfam" id="PF07690">
    <property type="entry name" value="MFS_1"/>
    <property type="match status" value="1"/>
</dbReference>
<feature type="transmembrane region" description="Helical" evidence="6">
    <location>
        <begin position="283"/>
        <end position="300"/>
    </location>
</feature>
<gene>
    <name evidence="8" type="ORF">EI167_14510</name>
</gene>
<evidence type="ECO:0000256" key="5">
    <source>
        <dbReference type="ARBA" id="ARBA00023136"/>
    </source>
</evidence>
<name>A0ABR9FPA2_9GAMM</name>
<feature type="transmembrane region" description="Helical" evidence="6">
    <location>
        <begin position="378"/>
        <end position="399"/>
    </location>
</feature>
<dbReference type="InterPro" id="IPR011701">
    <property type="entry name" value="MFS"/>
</dbReference>
<keyword evidence="9" id="KW-1185">Reference proteome</keyword>
<dbReference type="InterPro" id="IPR020846">
    <property type="entry name" value="MFS_dom"/>
</dbReference>
<dbReference type="PANTHER" id="PTHR23513:SF6">
    <property type="entry name" value="MAJOR FACILITATOR SUPERFAMILY ASSOCIATED DOMAIN-CONTAINING PROTEIN"/>
    <property type="match status" value="1"/>
</dbReference>
<feature type="transmembrane region" description="Helical" evidence="6">
    <location>
        <begin position="306"/>
        <end position="325"/>
    </location>
</feature>
<keyword evidence="2" id="KW-1003">Cell membrane</keyword>
<dbReference type="Gene3D" id="1.20.1250.20">
    <property type="entry name" value="MFS general substrate transporter like domains"/>
    <property type="match status" value="1"/>
</dbReference>
<evidence type="ECO:0000259" key="7">
    <source>
        <dbReference type="PROSITE" id="PS50850"/>
    </source>
</evidence>
<dbReference type="InterPro" id="IPR036259">
    <property type="entry name" value="MFS_trans_sf"/>
</dbReference>
<keyword evidence="3 6" id="KW-0812">Transmembrane</keyword>
<comment type="subcellular location">
    <subcellularLocation>
        <location evidence="1">Cell membrane</location>
        <topology evidence="1">Multi-pass membrane protein</topology>
    </subcellularLocation>
</comment>
<sequence length="417" mass="47229">MTLGRNFWIYRAGRFTHEFFAHSLMYAISVWVILNNDNAEFSLAIFLMVSLLIEQVGALLFSPYADRFCKRKIMLFSDVISFFPLLLMAYLSALDELSITALMIGFWMFSMFRSLFISASSAILPELVEKQYLVKAQASIQGLQGVLMVLSGLAGGILAHYLALSLLFLLCSFGIFCSLISVFLIRPNREHKTIKASGKGSWIGEFSDGVRYFRKYRMFWGLVSFLALINLVFGSIFYLSEVLVVRDLGLSAKHIGYVVSTFAIGTIVGSIIYSVFVEQLKRWSIIVGAFFTIGLVFMLPSLHQEYWLVLTCFFLAGLLTIFINAPLFGQISAAIEPAYRSRCINLVLFFVGIIQPLGIALSAFLLKHFSVHNVMFLYGVWFVVVSIPIINNAIFVKFISKSEKRVNRWLNLVYSRR</sequence>
<evidence type="ECO:0000313" key="8">
    <source>
        <dbReference type="EMBL" id="MBE0458634.1"/>
    </source>
</evidence>
<dbReference type="RefSeq" id="WP_192542264.1">
    <property type="nucleotide sequence ID" value="NZ_RRZA01000047.1"/>
</dbReference>
<evidence type="ECO:0000256" key="2">
    <source>
        <dbReference type="ARBA" id="ARBA00022475"/>
    </source>
</evidence>
<feature type="transmembrane region" description="Helical" evidence="6">
    <location>
        <begin position="99"/>
        <end position="124"/>
    </location>
</feature>
<feature type="transmembrane region" description="Helical" evidence="6">
    <location>
        <begin position="346"/>
        <end position="366"/>
    </location>
</feature>
<feature type="transmembrane region" description="Helical" evidence="6">
    <location>
        <begin position="255"/>
        <end position="276"/>
    </location>
</feature>
<feature type="domain" description="Major facilitator superfamily (MFS) profile" evidence="7">
    <location>
        <begin position="167"/>
        <end position="417"/>
    </location>
</feature>
<dbReference type="Proteomes" id="UP000707245">
    <property type="component" value="Unassembled WGS sequence"/>
</dbReference>
<accession>A0ABR9FPA2</accession>
<feature type="transmembrane region" description="Helical" evidence="6">
    <location>
        <begin position="145"/>
        <end position="161"/>
    </location>
</feature>
<dbReference type="CDD" id="cd06173">
    <property type="entry name" value="MFS_MefA_like"/>
    <property type="match status" value="1"/>
</dbReference>